<keyword evidence="2 6" id="KW-0698">rRNA processing</keyword>
<dbReference type="GO" id="GO:0005737">
    <property type="term" value="C:cytoplasm"/>
    <property type="evidence" value="ECO:0007669"/>
    <property type="project" value="UniProtKB-SubCell"/>
</dbReference>
<protein>
    <recommendedName>
        <fullName evidence="6">Ribosomal RNA small subunit methyltransferase H</fullName>
        <ecNumber evidence="6">2.1.1.199</ecNumber>
    </recommendedName>
    <alternativeName>
        <fullName evidence="6">16S rRNA m(4)C1402 methyltransferase</fullName>
    </alternativeName>
    <alternativeName>
        <fullName evidence="6">rRNA (cytosine-N(4)-)-methyltransferase RsmH</fullName>
    </alternativeName>
</protein>
<comment type="catalytic activity">
    <reaction evidence="6">
        <text>cytidine(1402) in 16S rRNA + S-adenosyl-L-methionine = N(4)-methylcytidine(1402) in 16S rRNA + S-adenosyl-L-homocysteine + H(+)</text>
        <dbReference type="Rhea" id="RHEA:42928"/>
        <dbReference type="Rhea" id="RHEA-COMP:10286"/>
        <dbReference type="Rhea" id="RHEA-COMP:10287"/>
        <dbReference type="ChEBI" id="CHEBI:15378"/>
        <dbReference type="ChEBI" id="CHEBI:57856"/>
        <dbReference type="ChEBI" id="CHEBI:59789"/>
        <dbReference type="ChEBI" id="CHEBI:74506"/>
        <dbReference type="ChEBI" id="CHEBI:82748"/>
        <dbReference type="EC" id="2.1.1.199"/>
    </reaction>
</comment>
<dbReference type="SUPFAM" id="SSF53335">
    <property type="entry name" value="S-adenosyl-L-methionine-dependent methyltransferases"/>
    <property type="match status" value="1"/>
</dbReference>
<dbReference type="PANTHER" id="PTHR11265">
    <property type="entry name" value="S-ADENOSYL-METHYLTRANSFERASE MRAW"/>
    <property type="match status" value="1"/>
</dbReference>
<dbReference type="Proteomes" id="UP000263273">
    <property type="component" value="Unassembled WGS sequence"/>
</dbReference>
<feature type="binding site" evidence="6">
    <location>
        <position position="103"/>
    </location>
    <ligand>
        <name>S-adenosyl-L-methionine</name>
        <dbReference type="ChEBI" id="CHEBI:59789"/>
    </ligand>
</feature>
<feature type="binding site" evidence="6">
    <location>
        <position position="96"/>
    </location>
    <ligand>
        <name>S-adenosyl-L-methionine</name>
        <dbReference type="ChEBI" id="CHEBI:59789"/>
    </ligand>
</feature>
<evidence type="ECO:0000256" key="7">
    <source>
        <dbReference type="SAM" id="MobiDB-lite"/>
    </source>
</evidence>
<comment type="function">
    <text evidence="6">Specifically methylates the N4 position of cytidine in position 1402 (C1402) of 16S rRNA.</text>
</comment>
<dbReference type="Gene3D" id="3.40.50.150">
    <property type="entry name" value="Vaccinia Virus protein VP39"/>
    <property type="match status" value="1"/>
</dbReference>
<dbReference type="Gene3D" id="1.10.150.170">
    <property type="entry name" value="Putative methyltransferase TM0872, insert domain"/>
    <property type="match status" value="1"/>
</dbReference>
<name>A0A354YUW6_9FIRM</name>
<keyword evidence="3 6" id="KW-0489">Methyltransferase</keyword>
<evidence type="ECO:0000256" key="1">
    <source>
        <dbReference type="ARBA" id="ARBA00010396"/>
    </source>
</evidence>
<organism evidence="8 9">
    <name type="scientific">Syntrophomonas wolfei</name>
    <dbReference type="NCBI Taxonomy" id="863"/>
    <lineage>
        <taxon>Bacteria</taxon>
        <taxon>Bacillati</taxon>
        <taxon>Bacillota</taxon>
        <taxon>Clostridia</taxon>
        <taxon>Eubacteriales</taxon>
        <taxon>Syntrophomonadaceae</taxon>
        <taxon>Syntrophomonas</taxon>
    </lineage>
</organism>
<comment type="caution">
    <text evidence="8">The sequence shown here is derived from an EMBL/GenBank/DDBJ whole genome shotgun (WGS) entry which is preliminary data.</text>
</comment>
<evidence type="ECO:0000256" key="2">
    <source>
        <dbReference type="ARBA" id="ARBA00022552"/>
    </source>
</evidence>
<accession>A0A354YUW6</accession>
<dbReference type="EC" id="2.1.1.199" evidence="6"/>
<dbReference type="Pfam" id="PF01795">
    <property type="entry name" value="Methyltransf_5"/>
    <property type="match status" value="1"/>
</dbReference>
<dbReference type="PANTHER" id="PTHR11265:SF0">
    <property type="entry name" value="12S RRNA N4-METHYLCYTIDINE METHYLTRANSFERASE"/>
    <property type="match status" value="1"/>
</dbReference>
<evidence type="ECO:0000256" key="6">
    <source>
        <dbReference type="HAMAP-Rule" id="MF_01007"/>
    </source>
</evidence>
<dbReference type="RefSeq" id="WP_061213852.1">
    <property type="nucleotide sequence ID" value="NZ_DCDX01000004.1"/>
</dbReference>
<keyword evidence="6" id="KW-0963">Cytoplasm</keyword>
<dbReference type="PIRSF" id="PIRSF004486">
    <property type="entry name" value="MraW"/>
    <property type="match status" value="1"/>
</dbReference>
<dbReference type="GO" id="GO:0070475">
    <property type="term" value="P:rRNA base methylation"/>
    <property type="evidence" value="ECO:0007669"/>
    <property type="project" value="UniProtKB-UniRule"/>
</dbReference>
<keyword evidence="5 6" id="KW-0949">S-adenosyl-L-methionine</keyword>
<dbReference type="InterPro" id="IPR023397">
    <property type="entry name" value="SAM-dep_MeTrfase_MraW_recog"/>
</dbReference>
<dbReference type="SUPFAM" id="SSF81799">
    <property type="entry name" value="Putative methyltransferase TM0872, insert domain"/>
    <property type="match status" value="1"/>
</dbReference>
<feature type="binding site" evidence="6">
    <location>
        <position position="75"/>
    </location>
    <ligand>
        <name>S-adenosyl-L-methionine</name>
        <dbReference type="ChEBI" id="CHEBI:59789"/>
    </ligand>
</feature>
<comment type="similarity">
    <text evidence="1 6">Belongs to the methyltransferase superfamily. RsmH family.</text>
</comment>
<reference evidence="8 9" key="1">
    <citation type="journal article" date="2018" name="Nat. Biotechnol.">
        <title>A standardized bacterial taxonomy based on genome phylogeny substantially revises the tree of life.</title>
        <authorList>
            <person name="Parks D.H."/>
            <person name="Chuvochina M."/>
            <person name="Waite D.W."/>
            <person name="Rinke C."/>
            <person name="Skarshewski A."/>
            <person name="Chaumeil P.A."/>
            <person name="Hugenholtz P."/>
        </authorList>
    </citation>
    <scope>NUCLEOTIDE SEQUENCE [LARGE SCALE GENOMIC DNA]</scope>
    <source>
        <strain evidence="8">UBA10948</strain>
    </source>
</reference>
<dbReference type="InterPro" id="IPR029063">
    <property type="entry name" value="SAM-dependent_MTases_sf"/>
</dbReference>
<proteinExistence type="inferred from homology"/>
<feature type="binding site" evidence="6">
    <location>
        <begin position="30"/>
        <end position="32"/>
    </location>
    <ligand>
        <name>S-adenosyl-L-methionine</name>
        <dbReference type="ChEBI" id="CHEBI:59789"/>
    </ligand>
</feature>
<evidence type="ECO:0000313" key="8">
    <source>
        <dbReference type="EMBL" id="HBK52481.1"/>
    </source>
</evidence>
<dbReference type="NCBIfam" id="TIGR00006">
    <property type="entry name" value="16S rRNA (cytosine(1402)-N(4))-methyltransferase RsmH"/>
    <property type="match status" value="1"/>
</dbReference>
<evidence type="ECO:0000256" key="3">
    <source>
        <dbReference type="ARBA" id="ARBA00022603"/>
    </source>
</evidence>
<dbReference type="InterPro" id="IPR002903">
    <property type="entry name" value="RsmH"/>
</dbReference>
<gene>
    <name evidence="6" type="primary">rsmH</name>
    <name evidence="8" type="ORF">DDZ44_00900</name>
</gene>
<dbReference type="STRING" id="378794.GCA_001570625_01370"/>
<dbReference type="HAMAP" id="MF_01007">
    <property type="entry name" value="16SrRNA_methyltr_H"/>
    <property type="match status" value="1"/>
</dbReference>
<keyword evidence="4 6" id="KW-0808">Transferase</keyword>
<dbReference type="CDD" id="cd02440">
    <property type="entry name" value="AdoMet_MTases"/>
    <property type="match status" value="1"/>
</dbReference>
<evidence type="ECO:0000256" key="5">
    <source>
        <dbReference type="ARBA" id="ARBA00022691"/>
    </source>
</evidence>
<dbReference type="AlphaFoldDB" id="A0A354YUW6"/>
<feature type="binding site" evidence="6">
    <location>
        <position position="50"/>
    </location>
    <ligand>
        <name>S-adenosyl-L-methionine</name>
        <dbReference type="ChEBI" id="CHEBI:59789"/>
    </ligand>
</feature>
<dbReference type="GO" id="GO:0071424">
    <property type="term" value="F:rRNA (cytosine-N4-)-methyltransferase activity"/>
    <property type="evidence" value="ECO:0007669"/>
    <property type="project" value="UniProtKB-UniRule"/>
</dbReference>
<comment type="subcellular location">
    <subcellularLocation>
        <location evidence="6">Cytoplasm</location>
    </subcellularLocation>
</comment>
<dbReference type="EMBL" id="DNZF01000022">
    <property type="protein sequence ID" value="HBK52481.1"/>
    <property type="molecule type" value="Genomic_DNA"/>
</dbReference>
<evidence type="ECO:0000313" key="9">
    <source>
        <dbReference type="Proteomes" id="UP000263273"/>
    </source>
</evidence>
<evidence type="ECO:0000256" key="4">
    <source>
        <dbReference type="ARBA" id="ARBA00022679"/>
    </source>
</evidence>
<sequence>MHIPVLLDEVISSLLGDPKGCYVDCTLGGGGHLEKLLQHLKAGARVLAIDKDMAILEQSRQRLPLPNVTFVHGDFRNLKQMLEHEGISAVDGVLLDLGVSSFQLDTPERGFSFHEDAGLDMRMNQEQDLKAWEIINFYPEEKIAQILFDFGEERYSRRIAAAITKHRKTGSIDSTLQLVEIIKAAVPAAYRRGKHPARKSFQALRMAVNSELDALREVLPQALEALKTGGRLCVITFHSLEDRMVKEFMKNRARTCICPSQSPICTCGHQAELKIISRKPIVASKEESEANPRARSAKLRVAEKI</sequence>
<feature type="region of interest" description="Disordered" evidence="7">
    <location>
        <begin position="284"/>
        <end position="305"/>
    </location>
</feature>